<dbReference type="Pfam" id="PF07992">
    <property type="entry name" value="Pyr_redox_2"/>
    <property type="match status" value="1"/>
</dbReference>
<dbReference type="InterPro" id="IPR028261">
    <property type="entry name" value="DPD_II"/>
</dbReference>
<organism evidence="3 4">
    <name type="scientific">Candidatus Pullibacteroides excrementavium</name>
    <dbReference type="NCBI Taxonomy" id="2840905"/>
    <lineage>
        <taxon>Bacteria</taxon>
        <taxon>Pseudomonadati</taxon>
        <taxon>Bacteroidota</taxon>
        <taxon>Bacteroidia</taxon>
        <taxon>Bacteroidales</taxon>
        <taxon>Candidatus Pullibacteroides</taxon>
    </lineage>
</organism>
<name>A0A9D9DVJ2_9BACT</name>
<dbReference type="InterPro" id="IPR023753">
    <property type="entry name" value="FAD/NAD-binding_dom"/>
</dbReference>
<reference evidence="3" key="2">
    <citation type="journal article" date="2021" name="PeerJ">
        <title>Extensive microbial diversity within the chicken gut microbiome revealed by metagenomics and culture.</title>
        <authorList>
            <person name="Gilroy R."/>
            <person name="Ravi A."/>
            <person name="Getino M."/>
            <person name="Pursley I."/>
            <person name="Horton D.L."/>
            <person name="Alikhan N.F."/>
            <person name="Baker D."/>
            <person name="Gharbi K."/>
            <person name="Hall N."/>
            <person name="Watson M."/>
            <person name="Adriaenssens E.M."/>
            <person name="Foster-Nyarko E."/>
            <person name="Jarju S."/>
            <person name="Secka A."/>
            <person name="Antonio M."/>
            <person name="Oren A."/>
            <person name="Chaudhuri R.R."/>
            <person name="La Ragione R."/>
            <person name="Hildebrand F."/>
            <person name="Pallen M.J."/>
        </authorList>
    </citation>
    <scope>NUCLEOTIDE SEQUENCE</scope>
    <source>
        <strain evidence="3">2889</strain>
    </source>
</reference>
<dbReference type="SUPFAM" id="SSF52343">
    <property type="entry name" value="Ferredoxin reductase-like, C-terminal NADP-linked domain"/>
    <property type="match status" value="1"/>
</dbReference>
<dbReference type="InterPro" id="IPR017927">
    <property type="entry name" value="FAD-bd_FR_type"/>
</dbReference>
<dbReference type="SUPFAM" id="SSF46548">
    <property type="entry name" value="alpha-helical ferredoxin"/>
    <property type="match status" value="1"/>
</dbReference>
<dbReference type="Pfam" id="PF14691">
    <property type="entry name" value="Fer4_20"/>
    <property type="match status" value="1"/>
</dbReference>
<dbReference type="PROSITE" id="PS51384">
    <property type="entry name" value="FAD_FR"/>
    <property type="match status" value="1"/>
</dbReference>
<dbReference type="PRINTS" id="PR00411">
    <property type="entry name" value="PNDRDTASEI"/>
</dbReference>
<dbReference type="InterPro" id="IPR006004">
    <property type="entry name" value="SudA-like"/>
</dbReference>
<evidence type="ECO:0000259" key="1">
    <source>
        <dbReference type="PROSITE" id="PS51379"/>
    </source>
</evidence>
<dbReference type="Gene3D" id="3.40.50.80">
    <property type="entry name" value="Nucleotide-binding domain of ferredoxin-NADP reductase (FNR) module"/>
    <property type="match status" value="1"/>
</dbReference>
<feature type="domain" description="FAD-binding FR-type" evidence="2">
    <location>
        <begin position="1"/>
        <end position="99"/>
    </location>
</feature>
<dbReference type="InterPro" id="IPR017896">
    <property type="entry name" value="4Fe4S_Fe-S-bd"/>
</dbReference>
<dbReference type="CDD" id="cd06219">
    <property type="entry name" value="DHOD_e_trans_like1"/>
    <property type="match status" value="1"/>
</dbReference>
<dbReference type="Gene3D" id="3.50.50.60">
    <property type="entry name" value="FAD/NAD(P)-binding domain"/>
    <property type="match status" value="2"/>
</dbReference>
<dbReference type="SUPFAM" id="SSF51971">
    <property type="entry name" value="Nucleotide-binding domain"/>
    <property type="match status" value="2"/>
</dbReference>
<proteinExistence type="predicted"/>
<evidence type="ECO:0000259" key="2">
    <source>
        <dbReference type="PROSITE" id="PS51384"/>
    </source>
</evidence>
<evidence type="ECO:0000313" key="4">
    <source>
        <dbReference type="Proteomes" id="UP000823612"/>
    </source>
</evidence>
<dbReference type="Pfam" id="PF10418">
    <property type="entry name" value="DHODB_Fe-S_bind"/>
    <property type="match status" value="1"/>
</dbReference>
<dbReference type="NCBIfam" id="TIGR01316">
    <property type="entry name" value="gltA"/>
    <property type="match status" value="1"/>
</dbReference>
<dbReference type="Gene3D" id="1.10.1060.10">
    <property type="entry name" value="Alpha-helical ferredoxin"/>
    <property type="match status" value="1"/>
</dbReference>
<protein>
    <submittedName>
        <fullName evidence="3">Bifunctional dihydroorotate dehydrogenase B NAD binding subunit/NADPH-dependent glutamate synthase</fullName>
    </submittedName>
</protein>
<feature type="domain" description="4Fe-4S ferredoxin-type" evidence="1">
    <location>
        <begin position="339"/>
        <end position="369"/>
    </location>
</feature>
<dbReference type="Gene3D" id="2.40.30.10">
    <property type="entry name" value="Translation factors"/>
    <property type="match status" value="1"/>
</dbReference>
<reference evidence="3" key="1">
    <citation type="submission" date="2020-10" db="EMBL/GenBank/DDBJ databases">
        <authorList>
            <person name="Gilroy R."/>
        </authorList>
    </citation>
    <scope>NUCLEOTIDE SEQUENCE</scope>
    <source>
        <strain evidence="3">2889</strain>
    </source>
</reference>
<dbReference type="EMBL" id="JADIMZ010000096">
    <property type="protein sequence ID" value="MBO8432895.1"/>
    <property type="molecule type" value="Genomic_DNA"/>
</dbReference>
<dbReference type="InterPro" id="IPR039261">
    <property type="entry name" value="FNR_nucleotide-bd"/>
</dbReference>
<dbReference type="InterPro" id="IPR036188">
    <property type="entry name" value="FAD/NAD-bd_sf"/>
</dbReference>
<accession>A0A9D9DVJ2</accession>
<dbReference type="PANTHER" id="PTHR42783:SF3">
    <property type="entry name" value="GLUTAMATE SYNTHASE [NADPH] SMALL CHAIN-RELATED"/>
    <property type="match status" value="1"/>
</dbReference>
<dbReference type="PANTHER" id="PTHR42783">
    <property type="entry name" value="GLUTAMATE SYNTHASE [NADPH] SMALL CHAIN"/>
    <property type="match status" value="1"/>
</dbReference>
<dbReference type="GO" id="GO:0051536">
    <property type="term" value="F:iron-sulfur cluster binding"/>
    <property type="evidence" value="ECO:0007669"/>
    <property type="project" value="InterPro"/>
</dbReference>
<evidence type="ECO:0000313" key="3">
    <source>
        <dbReference type="EMBL" id="MBO8432895.1"/>
    </source>
</evidence>
<dbReference type="AlphaFoldDB" id="A0A9D9DVJ2"/>
<gene>
    <name evidence="3" type="ORF">IAB08_06350</name>
</gene>
<dbReference type="InterPro" id="IPR017938">
    <property type="entry name" value="Riboflavin_synthase-like_b-brl"/>
</dbReference>
<dbReference type="InterPro" id="IPR009051">
    <property type="entry name" value="Helical_ferredxn"/>
</dbReference>
<comment type="caution">
    <text evidence="3">The sequence shown here is derived from an EMBL/GenBank/DDBJ whole genome shotgun (WGS) entry which is preliminary data.</text>
</comment>
<dbReference type="InterPro" id="IPR019480">
    <property type="entry name" value="Dihydroorotate_DH_Fe-S-bd"/>
</dbReference>
<dbReference type="NCBIfam" id="NF009414">
    <property type="entry name" value="PRK12778.1"/>
    <property type="match status" value="1"/>
</dbReference>
<dbReference type="PRINTS" id="PR00368">
    <property type="entry name" value="FADPNR"/>
</dbReference>
<sequence length="767" mass="83643">METKRFQILEKETIAPEIVSMQVYAPRLAESAQPGQFLIVIPDEQGERIPLTVCDYDRGKGTIRIVFQMLGASTKKLGRFQVGDCFQDVVGPLGRPSDFIHEDLAEVKKRNILFVAGGFAAAPVYPQVKWMHEKGVACDVILGARSANLLVLEDEMRKVAKDVFLCTDDGTVGFHGRIPDLIRDLIDNQGKKYDEVICIGPMIMMKFVSLLTKEYGIPTVVSLNTLMVDGTGMCGACRVTVGGKTKFACVDGPEFDAHQVDFDEAMRRQGMYKKYEIASNTEDHHCNLAAAVEESAALRAAEQAGLDGFDKKKRVPVKEQDPEERNHNFKEVCLGYSEEEAVLEASRCLQCKKPSCVEACPVSIKIPQFIHEVAQRNFAEAAKVIAIDSALPAVCGRVCPQETQCEGSCVMGKKFDAIAIGKLERFVADYTRIHGAGKPEVPAKNGKRVAIVGSGPAGLTCAGDLAKMGYSVRVFEALHKAGGVLVYGIPEFRLPKAIVAHEIENLKQLGVEFETDVIIGKTDTVDHLLDVEKYDAVFIGSGAGLPRFMNIPGENLNGVLSANELLTRSNLMKAYREDYDTPVYIGKKVAVVGGGNVAMDAARTSKRLGSDVYVVYRRTINEMPARREEVHHAQEEGIHFNELVNPVEIIGDEKGWVKAIRCIRMELGEPDASGRRSPVEIPGSEFEIEVDEVVMSLGTVPNPMLAHSIKGLETNRKGCIVADEHGQTSRPGVFAGGDVVSGAATVILAMGAARKAAKAIDEYLKTK</sequence>
<dbReference type="SUPFAM" id="SSF63380">
    <property type="entry name" value="Riboflavin synthase domain-like"/>
    <property type="match status" value="1"/>
</dbReference>
<dbReference type="NCBIfam" id="NF004862">
    <property type="entry name" value="PRK06222.1"/>
    <property type="match status" value="1"/>
</dbReference>
<dbReference type="PROSITE" id="PS51379">
    <property type="entry name" value="4FE4S_FER_2"/>
    <property type="match status" value="1"/>
</dbReference>
<dbReference type="GO" id="GO:0016491">
    <property type="term" value="F:oxidoreductase activity"/>
    <property type="evidence" value="ECO:0007669"/>
    <property type="project" value="InterPro"/>
</dbReference>
<dbReference type="Proteomes" id="UP000823612">
    <property type="component" value="Unassembled WGS sequence"/>
</dbReference>